<gene>
    <name evidence="1" type="ORF">AGR13a_Cc160073</name>
</gene>
<proteinExistence type="predicted"/>
<evidence type="ECO:0008006" key="3">
    <source>
        <dbReference type="Google" id="ProtNLM"/>
    </source>
</evidence>
<sequence>MQIASCPSAPKELGDFLFTMQFRFNLNITKFKADLLLIRLLLGLIKPLWQLGNV</sequence>
<protein>
    <recommendedName>
        <fullName evidence="3">Transposase</fullName>
    </recommendedName>
</protein>
<dbReference type="Proteomes" id="UP000191812">
    <property type="component" value="Unassembled WGS sequence"/>
</dbReference>
<accession>A0ABM9VB11</accession>
<evidence type="ECO:0000313" key="2">
    <source>
        <dbReference type="Proteomes" id="UP000191812"/>
    </source>
</evidence>
<keyword evidence="2" id="KW-1185">Reference proteome</keyword>
<organism evidence="1 2">
    <name type="scientific">Agrobacterium genomosp. 13 str. CFBP 6927</name>
    <dbReference type="NCBI Taxonomy" id="1183428"/>
    <lineage>
        <taxon>Bacteria</taxon>
        <taxon>Pseudomonadati</taxon>
        <taxon>Pseudomonadota</taxon>
        <taxon>Alphaproteobacteria</taxon>
        <taxon>Hyphomicrobiales</taxon>
        <taxon>Rhizobiaceae</taxon>
        <taxon>Rhizobium/Agrobacterium group</taxon>
        <taxon>Agrobacterium</taxon>
        <taxon>Agrobacterium tumefaciens complex</taxon>
    </lineage>
</organism>
<reference evidence="1 2" key="1">
    <citation type="submission" date="2016-01" db="EMBL/GenBank/DDBJ databases">
        <authorList>
            <person name="Regsiter A."/>
            <person name="william w."/>
        </authorList>
    </citation>
    <scope>NUCLEOTIDE SEQUENCE [LARGE SCALE GENOMIC DNA]</scope>
    <source>
        <strain evidence="1 2">CFBP 6927</strain>
    </source>
</reference>
<comment type="caution">
    <text evidence="1">The sequence shown here is derived from an EMBL/GenBank/DDBJ whole genome shotgun (WGS) entry which is preliminary data.</text>
</comment>
<name>A0ABM9VB11_9HYPH</name>
<dbReference type="EMBL" id="FBWH01000008">
    <property type="protein sequence ID" value="CUX10362.1"/>
    <property type="molecule type" value="Genomic_DNA"/>
</dbReference>
<evidence type="ECO:0000313" key="1">
    <source>
        <dbReference type="EMBL" id="CUX10362.1"/>
    </source>
</evidence>